<evidence type="ECO:0000313" key="2">
    <source>
        <dbReference type="EMBL" id="TXC86490.1"/>
    </source>
</evidence>
<keyword evidence="2" id="KW-0378">Hydrolase</keyword>
<dbReference type="EMBL" id="JAZHGA010000012">
    <property type="protein sequence ID" value="MEM5341665.1"/>
    <property type="molecule type" value="Genomic_DNA"/>
</dbReference>
<dbReference type="SUPFAM" id="SSF56784">
    <property type="entry name" value="HAD-like"/>
    <property type="match status" value="1"/>
</dbReference>
<dbReference type="Proteomes" id="UP000321776">
    <property type="component" value="Unassembled WGS sequence"/>
</dbReference>
<reference evidence="1 4" key="3">
    <citation type="submission" date="2024-01" db="EMBL/GenBank/DDBJ databases">
        <title>The diversity of rhizobia nodulating Mimosa spp. in eleven states of Brazil covering several biomes is determined by host plant, location, and edaphic factors.</title>
        <authorList>
            <person name="Rouws L."/>
            <person name="Barauna A."/>
            <person name="Beukes C."/>
            <person name="De Faria S.M."/>
            <person name="Gross E."/>
            <person name="Dos Reis Junior F.B."/>
            <person name="Simon M."/>
            <person name="Maluk M."/>
            <person name="Odee D.W."/>
            <person name="Kenicer G."/>
            <person name="Young J.P.W."/>
            <person name="Reis V.M."/>
            <person name="Zilli J."/>
            <person name="James E.K."/>
        </authorList>
    </citation>
    <scope>NUCLEOTIDE SEQUENCE [LARGE SCALE GENOMIC DNA]</scope>
    <source>
        <strain evidence="1 4">JPY530</strain>
    </source>
</reference>
<name>A0A5C6VN98_9BURK</name>
<dbReference type="RefSeq" id="WP_147233151.1">
    <property type="nucleotide sequence ID" value="NZ_JAZHFZ010000025.1"/>
</dbReference>
<proteinExistence type="predicted"/>
<gene>
    <name evidence="2" type="ORF">FRZ40_02210</name>
    <name evidence="1" type="ORF">V4C56_18835</name>
</gene>
<dbReference type="Gene3D" id="3.40.50.1000">
    <property type="entry name" value="HAD superfamily/HAD-like"/>
    <property type="match status" value="1"/>
</dbReference>
<dbReference type="InterPro" id="IPR023214">
    <property type="entry name" value="HAD_sf"/>
</dbReference>
<sequence>MKSLPWLLQEAHSTLLCVDAFDTLLLRKPVSLEQRLLKTAGLFCERLELRPDRLAPHALAQRRRQIEQLAFRARNVAGHGEVRLESIASSLLELVHLDTAFVPEWIACELAVERECLVPNLALIRELERLHAGGVSLRVVSDTSLSGDALRQLILAVCPPCLQWDAIHTSADLQLTKRDGTIFAAVSEAASVPLARMAHIGDDPVADEAMPRRCGMTAILRPRSRLHVAMLRANAALARGQSQWYRWRHDGRHRPAAKGGARTTGDTLGPDVLGPVFAEYCRRLHVYLEQTAAVEGSVVALFCARGGLGLEKLYRLYASQLPARADIRIQPLMISRLVAARDTLVYGGDGVVDELDYSFEVRNVSALARALSGADLAPQGDYATVRPFIEALRGGREPHLWEQIVEQARRFREVWQKLTAGKTGIVLCDTGLYGSTIKMLMQSGLANGSHCVQLARCDYKHHGREHFPAVTGLLTERNGYKPGDSISSVLAFWHLIEGLVEPDLESVRRFDRRADGSLVSNLEQEGWQQRLARMPHPKFDEVARHVAGSAKRPAADTSLAAFDLAAKSLERVIMFPDPELVNRLTERDRSLDYGRDGTVSVTGPNMRQASAWTRLCVARQSLWPSGAVVRAFPNAHRLVQKTIRLSYTVRSWIR</sequence>
<dbReference type="InterPro" id="IPR036412">
    <property type="entry name" value="HAD-like_sf"/>
</dbReference>
<evidence type="ECO:0000313" key="4">
    <source>
        <dbReference type="Proteomes" id="UP001481677"/>
    </source>
</evidence>
<comment type="caution">
    <text evidence="2">The sequence shown here is derived from an EMBL/GenBank/DDBJ whole genome shotgun (WGS) entry which is preliminary data.</text>
</comment>
<organism evidence="2 3">
    <name type="scientific">Paraburkholderia azotifigens</name>
    <dbReference type="NCBI Taxonomy" id="2057004"/>
    <lineage>
        <taxon>Bacteria</taxon>
        <taxon>Pseudomonadati</taxon>
        <taxon>Pseudomonadota</taxon>
        <taxon>Betaproteobacteria</taxon>
        <taxon>Burkholderiales</taxon>
        <taxon>Burkholderiaceae</taxon>
        <taxon>Paraburkholderia</taxon>
    </lineage>
</organism>
<dbReference type="Proteomes" id="UP001481677">
    <property type="component" value="Unassembled WGS sequence"/>
</dbReference>
<dbReference type="EMBL" id="VOQS01000001">
    <property type="protein sequence ID" value="TXC86490.1"/>
    <property type="molecule type" value="Genomic_DNA"/>
</dbReference>
<dbReference type="GO" id="GO:0016787">
    <property type="term" value="F:hydrolase activity"/>
    <property type="evidence" value="ECO:0007669"/>
    <property type="project" value="UniProtKB-KW"/>
</dbReference>
<reference evidence="2" key="2">
    <citation type="submission" date="2019-08" db="EMBL/GenBank/DDBJ databases">
        <authorList>
            <person name="Im W.-T."/>
        </authorList>
    </citation>
    <scope>NUCLEOTIDE SEQUENCE</scope>
    <source>
        <strain evidence="2">NF 2-5-3</strain>
    </source>
</reference>
<reference evidence="2 3" key="1">
    <citation type="journal article" date="2018" name="Int. J. Syst. Evol. Microbiol.">
        <title>Paraburkholderia azotifigens sp. nov., a nitrogen-fixing bacterium isolated from paddy soil.</title>
        <authorList>
            <person name="Choi G.M."/>
            <person name="Im W.T."/>
        </authorList>
    </citation>
    <scope>NUCLEOTIDE SEQUENCE [LARGE SCALE GENOMIC DNA]</scope>
    <source>
        <strain evidence="2 3">NF 2-5-3</strain>
    </source>
</reference>
<dbReference type="Gene3D" id="1.10.150.400">
    <property type="match status" value="1"/>
</dbReference>
<keyword evidence="4" id="KW-1185">Reference proteome</keyword>
<evidence type="ECO:0000313" key="3">
    <source>
        <dbReference type="Proteomes" id="UP000321776"/>
    </source>
</evidence>
<evidence type="ECO:0000313" key="1">
    <source>
        <dbReference type="EMBL" id="MEM5341665.1"/>
    </source>
</evidence>
<dbReference type="AlphaFoldDB" id="A0A5C6VN98"/>
<protein>
    <submittedName>
        <fullName evidence="2">Hydrolase</fullName>
    </submittedName>
</protein>
<accession>A0A5C6VN98</accession>